<accession>A0A4Y2XDW5</accession>
<reference evidence="1 2" key="1">
    <citation type="journal article" date="2019" name="Sci. Rep.">
        <title>Orb-weaving spider Araneus ventricosus genome elucidates the spidroin gene catalogue.</title>
        <authorList>
            <person name="Kono N."/>
            <person name="Nakamura H."/>
            <person name="Ohtoshi R."/>
            <person name="Moran D.A.P."/>
            <person name="Shinohara A."/>
            <person name="Yoshida Y."/>
            <person name="Fujiwara M."/>
            <person name="Mori M."/>
            <person name="Tomita M."/>
            <person name="Arakawa K."/>
        </authorList>
    </citation>
    <scope>NUCLEOTIDE SEQUENCE [LARGE SCALE GENOMIC DNA]</scope>
</reference>
<gene>
    <name evidence="1" type="ORF">AVEN_70818_1</name>
</gene>
<proteinExistence type="predicted"/>
<protein>
    <submittedName>
        <fullName evidence="1">Uncharacterized protein</fullName>
    </submittedName>
</protein>
<evidence type="ECO:0000313" key="1">
    <source>
        <dbReference type="EMBL" id="GBO46647.1"/>
    </source>
</evidence>
<organism evidence="1 2">
    <name type="scientific">Araneus ventricosus</name>
    <name type="common">Orbweaver spider</name>
    <name type="synonym">Epeira ventricosa</name>
    <dbReference type="NCBI Taxonomy" id="182803"/>
    <lineage>
        <taxon>Eukaryota</taxon>
        <taxon>Metazoa</taxon>
        <taxon>Ecdysozoa</taxon>
        <taxon>Arthropoda</taxon>
        <taxon>Chelicerata</taxon>
        <taxon>Arachnida</taxon>
        <taxon>Araneae</taxon>
        <taxon>Araneomorphae</taxon>
        <taxon>Entelegynae</taxon>
        <taxon>Araneoidea</taxon>
        <taxon>Araneidae</taxon>
        <taxon>Araneus</taxon>
    </lineage>
</organism>
<name>A0A4Y2XDW5_ARAVE</name>
<keyword evidence="2" id="KW-1185">Reference proteome</keyword>
<dbReference type="EMBL" id="BGPR01074450">
    <property type="protein sequence ID" value="GBO46647.1"/>
    <property type="molecule type" value="Genomic_DNA"/>
</dbReference>
<dbReference type="Proteomes" id="UP000499080">
    <property type="component" value="Unassembled WGS sequence"/>
</dbReference>
<sequence>MLGLSCRTSFSERRKFRQRSMELCISTDCFDISTLSTLYSPSGLKLYKRVDQASLTNVHQQSKVTEKICANNWLRYFCDDKGPIALRRPKSSLRRSWPKVGISVPFAAKS</sequence>
<comment type="caution">
    <text evidence="1">The sequence shown here is derived from an EMBL/GenBank/DDBJ whole genome shotgun (WGS) entry which is preliminary data.</text>
</comment>
<dbReference type="AlphaFoldDB" id="A0A4Y2XDW5"/>
<evidence type="ECO:0000313" key="2">
    <source>
        <dbReference type="Proteomes" id="UP000499080"/>
    </source>
</evidence>